<dbReference type="PANTHER" id="PTHR43596">
    <property type="entry name" value="ADP,ATP CARRIER PROTEIN"/>
    <property type="match status" value="1"/>
</dbReference>
<dbReference type="Pfam" id="PF07690">
    <property type="entry name" value="MFS_1"/>
    <property type="match status" value="1"/>
</dbReference>
<feature type="transmembrane region" description="Helical" evidence="4">
    <location>
        <begin position="178"/>
        <end position="199"/>
    </location>
</feature>
<feature type="transmembrane region" description="Helical" evidence="4">
    <location>
        <begin position="276"/>
        <end position="296"/>
    </location>
</feature>
<proteinExistence type="predicted"/>
<dbReference type="InterPro" id="IPR036259">
    <property type="entry name" value="MFS_trans_sf"/>
</dbReference>
<keyword evidence="3 4" id="KW-0472">Membrane</keyword>
<feature type="transmembrane region" description="Helical" evidence="4">
    <location>
        <begin position="51"/>
        <end position="70"/>
    </location>
</feature>
<feature type="transmembrane region" description="Helical" evidence="4">
    <location>
        <begin position="20"/>
        <end position="39"/>
    </location>
</feature>
<dbReference type="Gene3D" id="1.20.1250.20">
    <property type="entry name" value="MFS general substrate transporter like domains"/>
    <property type="match status" value="1"/>
</dbReference>
<dbReference type="EMBL" id="CP131913">
    <property type="protein sequence ID" value="WLI73971.1"/>
    <property type="molecule type" value="Genomic_DNA"/>
</dbReference>
<feature type="transmembrane region" description="Helical" evidence="4">
    <location>
        <begin position="82"/>
        <end position="104"/>
    </location>
</feature>
<feature type="transmembrane region" description="Helical" evidence="4">
    <location>
        <begin position="236"/>
        <end position="256"/>
    </location>
</feature>
<keyword evidence="2 4" id="KW-1133">Transmembrane helix</keyword>
<keyword evidence="6" id="KW-1185">Reference proteome</keyword>
<evidence type="ECO:0000256" key="3">
    <source>
        <dbReference type="ARBA" id="ARBA00023136"/>
    </source>
</evidence>
<feature type="transmembrane region" description="Helical" evidence="4">
    <location>
        <begin position="397"/>
        <end position="425"/>
    </location>
</feature>
<dbReference type="SUPFAM" id="SSF103473">
    <property type="entry name" value="MFS general substrate transporter"/>
    <property type="match status" value="1"/>
</dbReference>
<dbReference type="InterPro" id="IPR011701">
    <property type="entry name" value="MFS"/>
</dbReference>
<evidence type="ECO:0000256" key="4">
    <source>
        <dbReference type="SAM" id="Phobius"/>
    </source>
</evidence>
<feature type="transmembrane region" description="Helical" evidence="4">
    <location>
        <begin position="116"/>
        <end position="135"/>
    </location>
</feature>
<gene>
    <name evidence="5" type="ORF">B6N23_03310</name>
</gene>
<organism evidence="5 6">
    <name type="scientific">Halomonas alkalicola</name>
    <dbReference type="NCBI Taxonomy" id="1930622"/>
    <lineage>
        <taxon>Bacteria</taxon>
        <taxon>Pseudomonadati</taxon>
        <taxon>Pseudomonadota</taxon>
        <taxon>Gammaproteobacteria</taxon>
        <taxon>Oceanospirillales</taxon>
        <taxon>Halomonadaceae</taxon>
        <taxon>Halomonas</taxon>
    </lineage>
</organism>
<sequence>MPDSLQRLFNVRPEERLPVLLAVLFFFCVLTALMVLRPAREALGLRGGIEAVRWLFMGTALVTLLVNPLFGLLVSRLPRLRFIAATYLFFAASLGAFYLLMTLAPGAVGVASGQVFYVWFSVFNLFVTMLFWALMADRFSLAQGKRFFGLIAVGGTCGAIFGPWLAGRLAEPLGTPALLLVAIGFLLLALTAACGVALCQPHRPRESDDEAPVVEERERIGGSAWAGLRALTRSRYLLGIAAYVVILAIMATFLYFTRLQMVAALGDDLDLRTAWFARIDLITQVATLVMQALVAGHLMKRLGVAFTLALLLLPMTTLLGFIGLAMVGSLAALIAFEAVFRAVQRALMRPARETLYTVTSREEKYKAKAAIDTFVYRAGDVVGAQVEGALGRLGMGLAAVASVAVPLALAWAALALAWAALALWLGRTQGHIAAEADAPASTTTLDSQGRPS</sequence>
<evidence type="ECO:0000313" key="6">
    <source>
        <dbReference type="Proteomes" id="UP001235344"/>
    </source>
</evidence>
<dbReference type="PANTHER" id="PTHR43596:SF1">
    <property type="entry name" value="ADP,ATP CARRIER PROTEIN"/>
    <property type="match status" value="1"/>
</dbReference>
<accession>A0ABY9H665</accession>
<name>A0ABY9H665_9GAMM</name>
<reference evidence="5 6" key="1">
    <citation type="submission" date="2023-08" db="EMBL/GenBank/DDBJ databases">
        <title>Transcriptome Analysis of Halomonas alkalicola CICC 11012s to Identify the Genes Involved in Alkaline Tolerances.</title>
        <authorList>
            <person name="Zhai L."/>
        </authorList>
    </citation>
    <scope>NUCLEOTIDE SEQUENCE [LARGE SCALE GENOMIC DNA]</scope>
    <source>
        <strain evidence="5 6">CICC 11012s</strain>
    </source>
</reference>
<feature type="transmembrane region" description="Helical" evidence="4">
    <location>
        <begin position="308"/>
        <end position="336"/>
    </location>
</feature>
<evidence type="ECO:0000256" key="2">
    <source>
        <dbReference type="ARBA" id="ARBA00022989"/>
    </source>
</evidence>
<evidence type="ECO:0000256" key="1">
    <source>
        <dbReference type="ARBA" id="ARBA00022692"/>
    </source>
</evidence>
<dbReference type="Proteomes" id="UP001235344">
    <property type="component" value="Chromosome"/>
</dbReference>
<feature type="transmembrane region" description="Helical" evidence="4">
    <location>
        <begin position="147"/>
        <end position="166"/>
    </location>
</feature>
<evidence type="ECO:0000313" key="5">
    <source>
        <dbReference type="EMBL" id="WLI73971.1"/>
    </source>
</evidence>
<keyword evidence="1 4" id="KW-0812">Transmembrane</keyword>
<protein>
    <submittedName>
        <fullName evidence="5">MFS transporter</fullName>
    </submittedName>
</protein>
<dbReference type="RefSeq" id="WP_305501811.1">
    <property type="nucleotide sequence ID" value="NZ_CP131913.1"/>
</dbReference>